<protein>
    <submittedName>
        <fullName evidence="2">Cytochrome P450</fullName>
    </submittedName>
</protein>
<reference evidence="2 3" key="1">
    <citation type="submission" date="2023-09" db="EMBL/GenBank/DDBJ databases">
        <title>Xinfangfangia sedmenti sp. nov., isolated the sedment.</title>
        <authorList>
            <person name="Xu L."/>
        </authorList>
    </citation>
    <scope>NUCLEOTIDE SEQUENCE [LARGE SCALE GENOMIC DNA]</scope>
    <source>
        <strain evidence="2 3">LG-4</strain>
    </source>
</reference>
<keyword evidence="3" id="KW-1185">Reference proteome</keyword>
<dbReference type="EMBL" id="JAVKPH010000001">
    <property type="protein sequence ID" value="MDR5651031.1"/>
    <property type="molecule type" value="Genomic_DNA"/>
</dbReference>
<sequence length="406" mass="44732">MQNADTAILDSDIPVLDIDPYAEEVMRDPEPFHHQLREAGPVVFLSKYGVYAVGRYDVTHKVLHDHVHFLSSGGIGLTDIRKPGALRAPSPISEVDPPQHTQVRAALTKVISPVVLRQWKTSFTEEAGRVVDRCLEKGQVDAVTETVQEFVLNAFTGALGVKMPKANFLDLGEMNFNQMGPDNEIYRRSMERVAPILDDYQRAFQRESVIPGGFAEKIFEAEDRGEFAPGTGGVQVRSFLRAGVDTTIAGIGETLKHLAQNPAEWEKLKANPGKVKAAFDEAIRLGSPARVIYRVTSGEVDLEGCRLRDDMKVGCFLGAANRDPQKFPDPDRFSVDRETAGVHVALGTGVHNCIGQNIARLEAECILGELVRRVDRIELTGEPVYRMVNALRTLESLPVRLVAKAA</sequence>
<dbReference type="SUPFAM" id="SSF48264">
    <property type="entry name" value="Cytochrome P450"/>
    <property type="match status" value="1"/>
</dbReference>
<organism evidence="2 3">
    <name type="scientific">Ruixingdingia sedimenti</name>
    <dbReference type="NCBI Taxonomy" id="3073604"/>
    <lineage>
        <taxon>Bacteria</taxon>
        <taxon>Pseudomonadati</taxon>
        <taxon>Pseudomonadota</taxon>
        <taxon>Alphaproteobacteria</taxon>
        <taxon>Rhodobacterales</taxon>
        <taxon>Paracoccaceae</taxon>
        <taxon>Ruixingdingia</taxon>
    </lineage>
</organism>
<name>A0ABU1F2E0_9RHOB</name>
<dbReference type="Pfam" id="PF00067">
    <property type="entry name" value="p450"/>
    <property type="match status" value="1"/>
</dbReference>
<dbReference type="RefSeq" id="WP_310455065.1">
    <property type="nucleotide sequence ID" value="NZ_JAVKPH010000001.1"/>
</dbReference>
<evidence type="ECO:0000256" key="1">
    <source>
        <dbReference type="ARBA" id="ARBA00010617"/>
    </source>
</evidence>
<dbReference type="Gene3D" id="1.10.630.10">
    <property type="entry name" value="Cytochrome P450"/>
    <property type="match status" value="1"/>
</dbReference>
<dbReference type="PANTHER" id="PTHR46696">
    <property type="entry name" value="P450, PUTATIVE (EUROFUNG)-RELATED"/>
    <property type="match status" value="1"/>
</dbReference>
<proteinExistence type="inferred from homology"/>
<dbReference type="InterPro" id="IPR001128">
    <property type="entry name" value="Cyt_P450"/>
</dbReference>
<gene>
    <name evidence="2" type="ORF">RGD00_00300</name>
</gene>
<evidence type="ECO:0000313" key="2">
    <source>
        <dbReference type="EMBL" id="MDR5651031.1"/>
    </source>
</evidence>
<comment type="caution">
    <text evidence="2">The sequence shown here is derived from an EMBL/GenBank/DDBJ whole genome shotgun (WGS) entry which is preliminary data.</text>
</comment>
<dbReference type="InterPro" id="IPR036396">
    <property type="entry name" value="Cyt_P450_sf"/>
</dbReference>
<comment type="similarity">
    <text evidence="1">Belongs to the cytochrome P450 family.</text>
</comment>
<dbReference type="PANTHER" id="PTHR46696:SF1">
    <property type="entry name" value="CYTOCHROME P450 YJIB-RELATED"/>
    <property type="match status" value="1"/>
</dbReference>
<accession>A0ABU1F2E0</accession>
<dbReference type="Proteomes" id="UP001247754">
    <property type="component" value="Unassembled WGS sequence"/>
</dbReference>
<evidence type="ECO:0000313" key="3">
    <source>
        <dbReference type="Proteomes" id="UP001247754"/>
    </source>
</evidence>